<accession>A0A5B8MCF9</accession>
<reference evidence="2 3" key="1">
    <citation type="submission" date="2018-07" db="EMBL/GenBank/DDBJ databases">
        <title>The complete nuclear genome of the prasinophyte Chloropicon primus (CCMP1205).</title>
        <authorList>
            <person name="Pombert J.-F."/>
            <person name="Otis C."/>
            <person name="Turmel M."/>
            <person name="Lemieux C."/>
        </authorList>
    </citation>
    <scope>NUCLEOTIDE SEQUENCE [LARGE SCALE GENOMIC DNA]</scope>
    <source>
        <strain evidence="2 3">CCMP1205</strain>
    </source>
</reference>
<proteinExistence type="predicted"/>
<dbReference type="PANTHER" id="PTHR23287">
    <property type="entry name" value="RUBY-EYE2-LIKE PROTEIN"/>
    <property type="match status" value="1"/>
</dbReference>
<gene>
    <name evidence="2" type="ORF">A3770_01p06850</name>
</gene>
<dbReference type="OrthoDB" id="19493at2759"/>
<dbReference type="AlphaFoldDB" id="A0A5B8MCF9"/>
<feature type="compositionally biased region" description="Polar residues" evidence="1">
    <location>
        <begin position="442"/>
        <end position="458"/>
    </location>
</feature>
<feature type="region of interest" description="Disordered" evidence="1">
    <location>
        <begin position="442"/>
        <end position="590"/>
    </location>
</feature>
<dbReference type="EMBL" id="CP031034">
    <property type="protein sequence ID" value="QDZ18167.1"/>
    <property type="molecule type" value="Genomic_DNA"/>
</dbReference>
<name>A0A5B8MCF9_9CHLO</name>
<feature type="compositionally biased region" description="Basic and acidic residues" evidence="1">
    <location>
        <begin position="659"/>
        <end position="668"/>
    </location>
</feature>
<keyword evidence="3" id="KW-1185">Reference proteome</keyword>
<feature type="compositionally biased region" description="Low complexity" evidence="1">
    <location>
        <begin position="493"/>
        <end position="503"/>
    </location>
</feature>
<dbReference type="STRING" id="1764295.A0A5B8MCF9"/>
<evidence type="ECO:0000313" key="2">
    <source>
        <dbReference type="EMBL" id="QDZ18167.1"/>
    </source>
</evidence>
<evidence type="ECO:0000256" key="1">
    <source>
        <dbReference type="SAM" id="MobiDB-lite"/>
    </source>
</evidence>
<sequence length="1067" mass="114810">MALGEDVAEASTSALSGEALVEWEGVVQGTGSESTRLRFTCLCADREARFLLLGTTTGKLHVYSDTLKGRTRSYKFNRIVSVTEDEEKDKEGSALVDISYEEEADACAVASSSGRVHVVHLGLLEAQKAQKKPSLKGWNLKHERHKGRKLTQLAWVRARDGSLHLGTGDNEGRVFLLNVTAEVARVAKNQHTLFSSKIETGLQQMLKRGDKDKALSGEGRELHFDSPVVQLHSTSQGALVVSTKQASFLVDVGEGSSLQVGKKPRNGFYGCCLPPDLPDSDIFKALKEAARCSEESEKDSYLEAIYVAARPGRRLWVAVGSGVKGTMKLRMTPADVGGSTREGGPHGLRAIQSSEEGSLQLGQLFPYGKDLVSVSASAISIVNLGDCSLRNALGVPKESKGSMPRVCVLGKAGVIFLLDEKSSQVAMHDKFGLRGNLVQQAEPENSSSFEGVTSPSQSKELDVAGLRPPEEVPPRTTSVPELTEPIENKVENGEIAEGANGAREGAGKPASDPSPKENGGSLKDKESSVAEIPLFGESSTKPVVGGSLQKEDPSTKVPRPQLEIQTRPAAKHRRAKSAGLSRRKKSQVVEISVSKREEILGTSGSGSLGSDFSFSAVSSEQELNQLISNTISMTLESQKSGVKASQDKADASAPPAEEGAGKAEASKEDPEESLGDDYGPVSVAPEEAFQASDFLREHCRGISFEPWNSYFQEISVDEIRQALDSSSASKLSKQEKKQIEVQYRNVALKELEGAYRTLDASLVVFPLLQWLHLWSGMKEGGAPHSEEEGILLNACSELGLAKEGEVAISERVERAGEGDGSTKTGKGCAGSDAVEEFTAIVSGSFDESEGSMEAKLRRVLLSQPSDLWCSVFSGSLERILTLELPSLCEESSAAERLEKKLEVIFDMGWGLIGREFAFELMNQVVAHDDGSSLGLRAVVRALSHGMVRRQEKENAHERVAAEIFEMGSRASSGLGTTALEMSLKYDLSGSLDESSLREAEDALQETLRHHQGGGWGRVANSSECSTCGNFVQQTDNIVVFNGGEVYHERCCCEDAPVSKMPQVMPTL</sequence>
<organism evidence="2 3">
    <name type="scientific">Chloropicon primus</name>
    <dbReference type="NCBI Taxonomy" id="1764295"/>
    <lineage>
        <taxon>Eukaryota</taxon>
        <taxon>Viridiplantae</taxon>
        <taxon>Chlorophyta</taxon>
        <taxon>Chloropicophyceae</taxon>
        <taxon>Chloropicales</taxon>
        <taxon>Chloropicaceae</taxon>
        <taxon>Chloropicon</taxon>
    </lineage>
</organism>
<feature type="region of interest" description="Disordered" evidence="1">
    <location>
        <begin position="638"/>
        <end position="681"/>
    </location>
</feature>
<dbReference type="PANTHER" id="PTHR23287:SF16">
    <property type="entry name" value="TECTONIN BETA-PROPELLER REPEAT-CONTAINING PROTEIN 2"/>
    <property type="match status" value="1"/>
</dbReference>
<evidence type="ECO:0000313" key="3">
    <source>
        <dbReference type="Proteomes" id="UP000316726"/>
    </source>
</evidence>
<dbReference type="Proteomes" id="UP000316726">
    <property type="component" value="Chromosome 1"/>
</dbReference>
<feature type="compositionally biased region" description="Basic residues" evidence="1">
    <location>
        <begin position="569"/>
        <end position="586"/>
    </location>
</feature>
<protein>
    <submittedName>
        <fullName evidence="2">Uncharacterized protein</fullName>
    </submittedName>
</protein>